<dbReference type="EMBL" id="JARKIF010000018">
    <property type="protein sequence ID" value="KAJ7619478.1"/>
    <property type="molecule type" value="Genomic_DNA"/>
</dbReference>
<dbReference type="CDD" id="cd20557">
    <property type="entry name" value="CYCLIN_ScPCL1-like"/>
    <property type="match status" value="1"/>
</dbReference>
<dbReference type="GO" id="GO:0005634">
    <property type="term" value="C:nucleus"/>
    <property type="evidence" value="ECO:0007669"/>
    <property type="project" value="TreeGrafter"/>
</dbReference>
<dbReference type="SUPFAM" id="SSF47954">
    <property type="entry name" value="Cyclin-like"/>
    <property type="match status" value="1"/>
</dbReference>
<name>A0AAD7BFJ4_9AGAR</name>
<protein>
    <recommendedName>
        <fullName evidence="2">Cyclin N-terminal domain-containing protein</fullName>
    </recommendedName>
</protein>
<dbReference type="PANTHER" id="PTHR15615:SF10">
    <property type="entry name" value="PHO85 CYCLIN-2-RELATED"/>
    <property type="match status" value="1"/>
</dbReference>
<dbReference type="GO" id="GO:0000307">
    <property type="term" value="C:cyclin-dependent protein kinase holoenzyme complex"/>
    <property type="evidence" value="ECO:0007669"/>
    <property type="project" value="TreeGrafter"/>
</dbReference>
<dbReference type="Pfam" id="PF00134">
    <property type="entry name" value="Cyclin_N"/>
    <property type="match status" value="1"/>
</dbReference>
<feature type="domain" description="Cyclin N-terminal" evidence="2">
    <location>
        <begin position="73"/>
        <end position="170"/>
    </location>
</feature>
<feature type="compositionally biased region" description="Low complexity" evidence="1">
    <location>
        <begin position="223"/>
        <end position="239"/>
    </location>
</feature>
<dbReference type="GO" id="GO:0019901">
    <property type="term" value="F:protein kinase binding"/>
    <property type="evidence" value="ECO:0007669"/>
    <property type="project" value="InterPro"/>
</dbReference>
<comment type="caution">
    <text evidence="3">The sequence shown here is derived from an EMBL/GenBank/DDBJ whole genome shotgun (WGS) entry which is preliminary data.</text>
</comment>
<feature type="compositionally biased region" description="Polar residues" evidence="1">
    <location>
        <begin position="1"/>
        <end position="10"/>
    </location>
</feature>
<feature type="region of interest" description="Disordered" evidence="1">
    <location>
        <begin position="187"/>
        <end position="293"/>
    </location>
</feature>
<evidence type="ECO:0000313" key="4">
    <source>
        <dbReference type="Proteomes" id="UP001221142"/>
    </source>
</evidence>
<keyword evidence="4" id="KW-1185">Reference proteome</keyword>
<reference evidence="3" key="1">
    <citation type="submission" date="2023-03" db="EMBL/GenBank/DDBJ databases">
        <title>Massive genome expansion in bonnet fungi (Mycena s.s.) driven by repeated elements and novel gene families across ecological guilds.</title>
        <authorList>
            <consortium name="Lawrence Berkeley National Laboratory"/>
            <person name="Harder C.B."/>
            <person name="Miyauchi S."/>
            <person name="Viragh M."/>
            <person name="Kuo A."/>
            <person name="Thoen E."/>
            <person name="Andreopoulos B."/>
            <person name="Lu D."/>
            <person name="Skrede I."/>
            <person name="Drula E."/>
            <person name="Henrissat B."/>
            <person name="Morin E."/>
            <person name="Kohler A."/>
            <person name="Barry K."/>
            <person name="LaButti K."/>
            <person name="Morin E."/>
            <person name="Salamov A."/>
            <person name="Lipzen A."/>
            <person name="Mereny Z."/>
            <person name="Hegedus B."/>
            <person name="Baldrian P."/>
            <person name="Stursova M."/>
            <person name="Weitz H."/>
            <person name="Taylor A."/>
            <person name="Grigoriev I.V."/>
            <person name="Nagy L.G."/>
            <person name="Martin F."/>
            <person name="Kauserud H."/>
        </authorList>
    </citation>
    <scope>NUCLEOTIDE SEQUENCE</scope>
    <source>
        <strain evidence="3">9284</strain>
    </source>
</reference>
<dbReference type="Gene3D" id="1.10.472.10">
    <property type="entry name" value="Cyclin-like"/>
    <property type="match status" value="1"/>
</dbReference>
<dbReference type="GO" id="GO:0016538">
    <property type="term" value="F:cyclin-dependent protein serine/threonine kinase regulator activity"/>
    <property type="evidence" value="ECO:0007669"/>
    <property type="project" value="TreeGrafter"/>
</dbReference>
<organism evidence="3 4">
    <name type="scientific">Roridomyces roridus</name>
    <dbReference type="NCBI Taxonomy" id="1738132"/>
    <lineage>
        <taxon>Eukaryota</taxon>
        <taxon>Fungi</taxon>
        <taxon>Dikarya</taxon>
        <taxon>Basidiomycota</taxon>
        <taxon>Agaricomycotina</taxon>
        <taxon>Agaricomycetes</taxon>
        <taxon>Agaricomycetidae</taxon>
        <taxon>Agaricales</taxon>
        <taxon>Marasmiineae</taxon>
        <taxon>Mycenaceae</taxon>
        <taxon>Roridomyces</taxon>
    </lineage>
</organism>
<dbReference type="InterPro" id="IPR013922">
    <property type="entry name" value="Cyclin_PHO80-like"/>
</dbReference>
<dbReference type="PANTHER" id="PTHR15615">
    <property type="match status" value="1"/>
</dbReference>
<feature type="region of interest" description="Disordered" evidence="1">
    <location>
        <begin position="1"/>
        <end position="21"/>
    </location>
</feature>
<dbReference type="Proteomes" id="UP001221142">
    <property type="component" value="Unassembled WGS sequence"/>
</dbReference>
<feature type="compositionally biased region" description="Low complexity" evidence="1">
    <location>
        <begin position="187"/>
        <end position="201"/>
    </location>
</feature>
<sequence>MLPQISSVDSSPPRPTCFPKTTRNAATTLPLRLSRGLIDYVVDCVSETVDHALSEDNLRLSRRGRCAPGTSHQKLTAFVSFVLSKACITPAILLTSLVYIVRLRSHLLILLEQRAPERVFLGALAVASKYTQDSSLKNTHWARFSGGVFNARDVGLIEREVLAVLDWDLRVREGDLFAHREGLLRSTASSSSPARPEPLSSNKRRRDEPSTPGPVDGIPELDPSSPLSSAGSTSSPRTPVWQHQIHAATPPSFPTSPSTPGCLSLSGDNSPVLELDKQPDGFHSIPRQRRRLR</sequence>
<evidence type="ECO:0000313" key="3">
    <source>
        <dbReference type="EMBL" id="KAJ7619478.1"/>
    </source>
</evidence>
<evidence type="ECO:0000259" key="2">
    <source>
        <dbReference type="Pfam" id="PF00134"/>
    </source>
</evidence>
<evidence type="ECO:0000256" key="1">
    <source>
        <dbReference type="SAM" id="MobiDB-lite"/>
    </source>
</evidence>
<accession>A0AAD7BFJ4</accession>
<proteinExistence type="predicted"/>
<dbReference type="InterPro" id="IPR006671">
    <property type="entry name" value="Cyclin_N"/>
</dbReference>
<gene>
    <name evidence="3" type="ORF">FB45DRAFT_799928</name>
</gene>
<dbReference type="InterPro" id="IPR036915">
    <property type="entry name" value="Cyclin-like_sf"/>
</dbReference>
<dbReference type="AlphaFoldDB" id="A0AAD7BFJ4"/>